<reference evidence="1" key="1">
    <citation type="submission" date="2021-09" db="EMBL/GenBank/DDBJ databases">
        <title>The genome of Mauremys mutica provides insights into the evolution of semi-aquatic lifestyle.</title>
        <authorList>
            <person name="Gong S."/>
            <person name="Gao Y."/>
        </authorList>
    </citation>
    <scope>NUCLEOTIDE SEQUENCE</scope>
    <source>
        <strain evidence="1">MM-2020</strain>
        <tissue evidence="1">Muscle</tissue>
    </source>
</reference>
<gene>
    <name evidence="1" type="ORF">KIL84_011185</name>
</gene>
<sequence length="104" mass="11565">MCFLPSSHTSYYWTTRNKVESCLFWYPWVLGIPSPEGEVEHGAPGTPQESGKIGSGLLVFPDEVEMEENDAVWGSQNCLATVQCCKHEAITPPKSGLLPRERPK</sequence>
<evidence type="ECO:0000313" key="1">
    <source>
        <dbReference type="EMBL" id="KAH1177483.1"/>
    </source>
</evidence>
<protein>
    <submittedName>
        <fullName evidence="1">Uncharacterized protein</fullName>
    </submittedName>
</protein>
<accession>A0A9D3XCZ1</accession>
<dbReference type="EMBL" id="JAHDVG010000474">
    <property type="protein sequence ID" value="KAH1177483.1"/>
    <property type="molecule type" value="Genomic_DNA"/>
</dbReference>
<comment type="caution">
    <text evidence="1">The sequence shown here is derived from an EMBL/GenBank/DDBJ whole genome shotgun (WGS) entry which is preliminary data.</text>
</comment>
<organism evidence="1 2">
    <name type="scientific">Mauremys mutica</name>
    <name type="common">yellowpond turtle</name>
    <dbReference type="NCBI Taxonomy" id="74926"/>
    <lineage>
        <taxon>Eukaryota</taxon>
        <taxon>Metazoa</taxon>
        <taxon>Chordata</taxon>
        <taxon>Craniata</taxon>
        <taxon>Vertebrata</taxon>
        <taxon>Euteleostomi</taxon>
        <taxon>Archelosauria</taxon>
        <taxon>Testudinata</taxon>
        <taxon>Testudines</taxon>
        <taxon>Cryptodira</taxon>
        <taxon>Durocryptodira</taxon>
        <taxon>Testudinoidea</taxon>
        <taxon>Geoemydidae</taxon>
        <taxon>Geoemydinae</taxon>
        <taxon>Mauremys</taxon>
    </lineage>
</organism>
<keyword evidence="2" id="KW-1185">Reference proteome</keyword>
<name>A0A9D3XCZ1_9SAUR</name>
<feature type="non-terminal residue" evidence="1">
    <location>
        <position position="104"/>
    </location>
</feature>
<dbReference type="Proteomes" id="UP000827986">
    <property type="component" value="Unassembled WGS sequence"/>
</dbReference>
<evidence type="ECO:0000313" key="2">
    <source>
        <dbReference type="Proteomes" id="UP000827986"/>
    </source>
</evidence>
<dbReference type="AlphaFoldDB" id="A0A9D3XCZ1"/>
<proteinExistence type="predicted"/>